<keyword evidence="2" id="KW-1185">Reference proteome</keyword>
<comment type="caution">
    <text evidence="1">The sequence shown here is derived from an EMBL/GenBank/DDBJ whole genome shotgun (WGS) entry which is preliminary data.</text>
</comment>
<protein>
    <submittedName>
        <fullName evidence="1">Helitron helicase</fullName>
    </submittedName>
</protein>
<reference evidence="2" key="1">
    <citation type="submission" date="2017-03" db="EMBL/GenBank/DDBJ databases">
        <title>Phytopthora megakarya and P. palmivora, two closely related causual agents of cacao black pod achieved similar genome size and gene model numbers by different mechanisms.</title>
        <authorList>
            <person name="Ali S."/>
            <person name="Shao J."/>
            <person name="Larry D.J."/>
            <person name="Kronmiller B."/>
            <person name="Shen D."/>
            <person name="Strem M.D."/>
            <person name="Melnick R.L."/>
            <person name="Guiltinan M.J."/>
            <person name="Tyler B.M."/>
            <person name="Meinhardt L.W."/>
            <person name="Bailey B.A."/>
        </authorList>
    </citation>
    <scope>NUCLEOTIDE SEQUENCE [LARGE SCALE GENOMIC DNA]</scope>
    <source>
        <strain evidence="2">zdho120</strain>
    </source>
</reference>
<sequence>SPVELRRLYRNPGFKQFIQAYNNVSAFTSAGSSRFRPLNVDESIIRSRSGVYNFAQVYINDPDMQARVASRMDMTDGLDKDILETIDQVMTTHNPYSQQFMNARNLLNESAGPEYQAAVEEFARRDQAGEARPEDNSELDIILHPWQVGLERIFETRASYDQLQYPLLFPYGEPGWMLDLPYAVTSDNPNIGSVLLREYES</sequence>
<dbReference type="PANTHER" id="PTHR45786">
    <property type="entry name" value="DNA BINDING PROTEIN-LIKE"/>
    <property type="match status" value="1"/>
</dbReference>
<dbReference type="GO" id="GO:0004386">
    <property type="term" value="F:helicase activity"/>
    <property type="evidence" value="ECO:0007669"/>
    <property type="project" value="UniProtKB-KW"/>
</dbReference>
<proteinExistence type="predicted"/>
<organism evidence="1 2">
    <name type="scientific">Phytophthora megakarya</name>
    <dbReference type="NCBI Taxonomy" id="4795"/>
    <lineage>
        <taxon>Eukaryota</taxon>
        <taxon>Sar</taxon>
        <taxon>Stramenopiles</taxon>
        <taxon>Oomycota</taxon>
        <taxon>Peronosporomycetes</taxon>
        <taxon>Peronosporales</taxon>
        <taxon>Peronosporaceae</taxon>
        <taxon>Phytophthora</taxon>
    </lineage>
</organism>
<dbReference type="OrthoDB" id="1718834at2759"/>
<keyword evidence="1" id="KW-0547">Nucleotide-binding</keyword>
<name>A0A225UME4_9STRA</name>
<gene>
    <name evidence="1" type="ORF">PHMEG_00036267</name>
</gene>
<dbReference type="EMBL" id="NBNE01014920">
    <property type="protein sequence ID" value="OWY94101.1"/>
    <property type="molecule type" value="Genomic_DNA"/>
</dbReference>
<dbReference type="STRING" id="4795.A0A225UME4"/>
<keyword evidence="1" id="KW-0067">ATP-binding</keyword>
<feature type="non-terminal residue" evidence="1">
    <location>
        <position position="1"/>
    </location>
</feature>
<dbReference type="AlphaFoldDB" id="A0A225UME4"/>
<evidence type="ECO:0000313" key="2">
    <source>
        <dbReference type="Proteomes" id="UP000198211"/>
    </source>
</evidence>
<dbReference type="Proteomes" id="UP000198211">
    <property type="component" value="Unassembled WGS sequence"/>
</dbReference>
<dbReference type="PANTHER" id="PTHR45786:SF74">
    <property type="entry name" value="ATP-DEPENDENT DNA HELICASE"/>
    <property type="match status" value="1"/>
</dbReference>
<evidence type="ECO:0000313" key="1">
    <source>
        <dbReference type="EMBL" id="OWY94101.1"/>
    </source>
</evidence>
<keyword evidence="1" id="KW-0378">Hydrolase</keyword>
<accession>A0A225UME4</accession>
<keyword evidence="1" id="KW-0347">Helicase</keyword>